<evidence type="ECO:0000313" key="3">
    <source>
        <dbReference type="EMBL" id="CAE8642077.1"/>
    </source>
</evidence>
<dbReference type="AlphaFoldDB" id="A0A813K1D8"/>
<evidence type="ECO:0000259" key="2">
    <source>
        <dbReference type="PROSITE" id="PS51857"/>
    </source>
</evidence>
<organism evidence="4 5">
    <name type="scientific">Polarella glacialis</name>
    <name type="common">Dinoflagellate</name>
    <dbReference type="NCBI Taxonomy" id="89957"/>
    <lineage>
        <taxon>Eukaryota</taxon>
        <taxon>Sar</taxon>
        <taxon>Alveolata</taxon>
        <taxon>Dinophyceae</taxon>
        <taxon>Suessiales</taxon>
        <taxon>Suessiaceae</taxon>
        <taxon>Polarella</taxon>
    </lineage>
</organism>
<evidence type="ECO:0000313" key="6">
    <source>
        <dbReference type="Proteomes" id="UP000654075"/>
    </source>
</evidence>
<dbReference type="CDD" id="cd04458">
    <property type="entry name" value="CSP_CDS"/>
    <property type="match status" value="1"/>
</dbReference>
<dbReference type="OrthoDB" id="422005at2759"/>
<comment type="caution">
    <text evidence="4">The sequence shown here is derived from an EMBL/GenBank/DDBJ whole genome shotgun (WGS) entry which is preliminary data.</text>
</comment>
<evidence type="ECO:0000313" key="4">
    <source>
        <dbReference type="EMBL" id="CAE8687936.1"/>
    </source>
</evidence>
<dbReference type="SUPFAM" id="SSF50249">
    <property type="entry name" value="Nucleic acid-binding proteins"/>
    <property type="match status" value="1"/>
</dbReference>
<feature type="domain" description="CSD" evidence="2">
    <location>
        <begin position="30"/>
        <end position="95"/>
    </location>
</feature>
<dbReference type="InterPro" id="IPR011129">
    <property type="entry name" value="CSD"/>
</dbReference>
<dbReference type="GO" id="GO:0003676">
    <property type="term" value="F:nucleic acid binding"/>
    <property type="evidence" value="ECO:0007669"/>
    <property type="project" value="InterPro"/>
</dbReference>
<dbReference type="OMA" id="FCPFSGK"/>
<keyword evidence="6" id="KW-1185">Reference proteome</keyword>
<dbReference type="PANTHER" id="PTHR46565">
    <property type="entry name" value="COLD SHOCK DOMAIN PROTEIN 2"/>
    <property type="match status" value="1"/>
</dbReference>
<name>A0A813K1D8_POLGL</name>
<protein>
    <recommendedName>
        <fullName evidence="2">CSD domain-containing protein</fullName>
    </recommendedName>
</protein>
<proteinExistence type="predicted"/>
<dbReference type="Gene3D" id="2.40.50.140">
    <property type="entry name" value="Nucleic acid-binding proteins"/>
    <property type="match status" value="1"/>
</dbReference>
<dbReference type="EMBL" id="CAJNNV010033093">
    <property type="protein sequence ID" value="CAE8642077.1"/>
    <property type="molecule type" value="Genomic_DNA"/>
</dbReference>
<accession>A0A813K1D8</accession>
<sequence>NMFALRRLAAPVAQSTQRSLWTRTALCLGEHKGKVKNWLDKGFGFIEGEDGQEYFVHYSNIQSDGFKSLAQGEEVEFDLEDDPRKGGKKACNVSGPGGAPVKGAPRTEGGGDSW</sequence>
<dbReference type="EMBL" id="CAJNNW010026821">
    <property type="protein sequence ID" value="CAE8687936.1"/>
    <property type="molecule type" value="Genomic_DNA"/>
</dbReference>
<dbReference type="PROSITE" id="PS51857">
    <property type="entry name" value="CSD_2"/>
    <property type="match status" value="1"/>
</dbReference>
<evidence type="ECO:0000313" key="5">
    <source>
        <dbReference type="Proteomes" id="UP000626109"/>
    </source>
</evidence>
<dbReference type="InterPro" id="IPR012340">
    <property type="entry name" value="NA-bd_OB-fold"/>
</dbReference>
<dbReference type="SMART" id="SM00357">
    <property type="entry name" value="CSP"/>
    <property type="match status" value="1"/>
</dbReference>
<dbReference type="Proteomes" id="UP000626109">
    <property type="component" value="Unassembled WGS sequence"/>
</dbReference>
<dbReference type="Pfam" id="PF00313">
    <property type="entry name" value="CSD"/>
    <property type="match status" value="1"/>
</dbReference>
<dbReference type="PANTHER" id="PTHR46565:SF20">
    <property type="entry name" value="COLD SHOCK DOMAIN-CONTAINING PROTEIN 4"/>
    <property type="match status" value="1"/>
</dbReference>
<feature type="region of interest" description="Disordered" evidence="1">
    <location>
        <begin position="77"/>
        <end position="114"/>
    </location>
</feature>
<feature type="non-terminal residue" evidence="4">
    <location>
        <position position="114"/>
    </location>
</feature>
<dbReference type="InterPro" id="IPR002059">
    <property type="entry name" value="CSP_DNA-bd"/>
</dbReference>
<reference evidence="4" key="1">
    <citation type="submission" date="2021-02" db="EMBL/GenBank/DDBJ databases">
        <authorList>
            <person name="Dougan E. K."/>
            <person name="Rhodes N."/>
            <person name="Thang M."/>
            <person name="Chan C."/>
        </authorList>
    </citation>
    <scope>NUCLEOTIDE SEQUENCE</scope>
</reference>
<evidence type="ECO:0000256" key="1">
    <source>
        <dbReference type="SAM" id="MobiDB-lite"/>
    </source>
</evidence>
<dbReference type="Proteomes" id="UP000654075">
    <property type="component" value="Unassembled WGS sequence"/>
</dbReference>
<gene>
    <name evidence="3" type="ORF">PGLA1383_LOCUS56622</name>
    <name evidence="4" type="ORF">PGLA2088_LOCUS25670</name>
</gene>